<dbReference type="EMBL" id="CP009455">
    <property type="protein sequence ID" value="AIR90880.1"/>
    <property type="molecule type" value="Genomic_DNA"/>
</dbReference>
<dbReference type="eggNOG" id="COG0406">
    <property type="taxonomic scope" value="Bacteria"/>
</dbReference>
<dbReference type="Pfam" id="PF00300">
    <property type="entry name" value="His_Phos_1"/>
    <property type="match status" value="1"/>
</dbReference>
<dbReference type="STRING" id="157783.LK03_17115"/>
<dbReference type="RefSeq" id="WP_038413525.1">
    <property type="nucleotide sequence ID" value="NZ_CP009455.1"/>
</dbReference>
<dbReference type="SUPFAM" id="SSF53254">
    <property type="entry name" value="Phosphoglycerate mutase-like"/>
    <property type="match status" value="1"/>
</dbReference>
<dbReference type="Proteomes" id="UP000029493">
    <property type="component" value="Chromosome"/>
</dbReference>
<dbReference type="OrthoDB" id="7502553at2"/>
<proteinExistence type="predicted"/>
<reference evidence="1 2" key="1">
    <citation type="submission" date="2014-09" db="EMBL/GenBank/DDBJ databases">
        <authorList>
            <person name="Chan K.-G."/>
        </authorList>
    </citation>
    <scope>NUCLEOTIDE SEQUENCE [LARGE SCALE GENOMIC DNA]</scope>
    <source>
        <strain evidence="1 2">ND07</strain>
    </source>
</reference>
<evidence type="ECO:0000313" key="1">
    <source>
        <dbReference type="EMBL" id="AIR90880.1"/>
    </source>
</evidence>
<dbReference type="Gene3D" id="3.40.50.1240">
    <property type="entry name" value="Phosphoglycerate mutase-like"/>
    <property type="match status" value="1"/>
</dbReference>
<accession>A0A089WNJ1</accession>
<protein>
    <recommendedName>
        <fullName evidence="3">Phosphoglycerate mutase</fullName>
    </recommendedName>
</protein>
<dbReference type="KEGG" id="psw:LK03_17115"/>
<organism evidence="1 2">
    <name type="scientific">Pseudomonas cremoricolorata</name>
    <dbReference type="NCBI Taxonomy" id="157783"/>
    <lineage>
        <taxon>Bacteria</taxon>
        <taxon>Pseudomonadati</taxon>
        <taxon>Pseudomonadota</taxon>
        <taxon>Gammaproteobacteria</taxon>
        <taxon>Pseudomonadales</taxon>
        <taxon>Pseudomonadaceae</taxon>
        <taxon>Pseudomonas</taxon>
    </lineage>
</organism>
<sequence>MRAIELVLRCHAGTAAQRLGHFHRVDEPLSQPPALDPALAGWRCLLAPELRVRQTAEGLGLSGEVVDALRDCDLGAWQGQSLKALQRDAGAALQHWLDDPHAAPHGGESLHQLQQRVGDWLEHGLGPGRWLAITHPQVIRAAARHVLDLSFAASQRLDIQPLGALHLSWYGRWRMRVVG</sequence>
<gene>
    <name evidence="1" type="ORF">LK03_17115</name>
</gene>
<evidence type="ECO:0000313" key="2">
    <source>
        <dbReference type="Proteomes" id="UP000029493"/>
    </source>
</evidence>
<dbReference type="InterPro" id="IPR029033">
    <property type="entry name" value="His_PPase_superfam"/>
</dbReference>
<name>A0A089WNJ1_9PSED</name>
<keyword evidence="2" id="KW-1185">Reference proteome</keyword>
<dbReference type="InterPro" id="IPR013078">
    <property type="entry name" value="His_Pase_superF_clade-1"/>
</dbReference>
<dbReference type="AlphaFoldDB" id="A0A089WNJ1"/>
<evidence type="ECO:0008006" key="3">
    <source>
        <dbReference type="Google" id="ProtNLM"/>
    </source>
</evidence>